<gene>
    <name evidence="2" type="ORF">MNOR_LOCUS19923</name>
</gene>
<name>A0AAV2R5J8_MEGNR</name>
<protein>
    <submittedName>
        <fullName evidence="2">Uncharacterized protein</fullName>
    </submittedName>
</protein>
<feature type="compositionally biased region" description="Basic and acidic residues" evidence="1">
    <location>
        <begin position="74"/>
        <end position="88"/>
    </location>
</feature>
<organism evidence="2 3">
    <name type="scientific">Meganyctiphanes norvegica</name>
    <name type="common">Northern krill</name>
    <name type="synonym">Thysanopoda norvegica</name>
    <dbReference type="NCBI Taxonomy" id="48144"/>
    <lineage>
        <taxon>Eukaryota</taxon>
        <taxon>Metazoa</taxon>
        <taxon>Ecdysozoa</taxon>
        <taxon>Arthropoda</taxon>
        <taxon>Crustacea</taxon>
        <taxon>Multicrustacea</taxon>
        <taxon>Malacostraca</taxon>
        <taxon>Eumalacostraca</taxon>
        <taxon>Eucarida</taxon>
        <taxon>Euphausiacea</taxon>
        <taxon>Euphausiidae</taxon>
        <taxon>Meganyctiphanes</taxon>
    </lineage>
</organism>
<evidence type="ECO:0000313" key="2">
    <source>
        <dbReference type="EMBL" id="CAL4112546.1"/>
    </source>
</evidence>
<keyword evidence="3" id="KW-1185">Reference proteome</keyword>
<evidence type="ECO:0000256" key="1">
    <source>
        <dbReference type="SAM" id="MobiDB-lite"/>
    </source>
</evidence>
<evidence type="ECO:0000313" key="3">
    <source>
        <dbReference type="Proteomes" id="UP001497623"/>
    </source>
</evidence>
<proteinExistence type="predicted"/>
<sequence length="109" mass="12818">MSKSIIKEEFDVNFPSPISFYNNRNINKSNIVDIKHNNENVTYPEEGYLHRVLPNSTYAKIEVNVNEESDGSEEQIKDKEEIEIKDEPMQIDDDEINLNHRRTHSEEKP</sequence>
<comment type="caution">
    <text evidence="2">The sequence shown here is derived from an EMBL/GenBank/DDBJ whole genome shotgun (WGS) entry which is preliminary data.</text>
</comment>
<dbReference type="EMBL" id="CAXKWB010015050">
    <property type="protein sequence ID" value="CAL4112546.1"/>
    <property type="molecule type" value="Genomic_DNA"/>
</dbReference>
<reference evidence="2 3" key="1">
    <citation type="submission" date="2024-05" db="EMBL/GenBank/DDBJ databases">
        <authorList>
            <person name="Wallberg A."/>
        </authorList>
    </citation>
    <scope>NUCLEOTIDE SEQUENCE [LARGE SCALE GENOMIC DNA]</scope>
</reference>
<dbReference type="Proteomes" id="UP001497623">
    <property type="component" value="Unassembled WGS sequence"/>
</dbReference>
<feature type="region of interest" description="Disordered" evidence="1">
    <location>
        <begin position="65"/>
        <end position="109"/>
    </location>
</feature>
<dbReference type="AlphaFoldDB" id="A0AAV2R5J8"/>
<accession>A0AAV2R5J8</accession>